<feature type="transmembrane region" description="Helical" evidence="8">
    <location>
        <begin position="411"/>
        <end position="431"/>
    </location>
</feature>
<dbReference type="PROSITE" id="PS50283">
    <property type="entry name" value="NA_SOLUT_SYMP_3"/>
    <property type="match status" value="1"/>
</dbReference>
<evidence type="ECO:0000256" key="6">
    <source>
        <dbReference type="ARBA" id="ARBA00023136"/>
    </source>
</evidence>
<dbReference type="Gene3D" id="1.20.1730.10">
    <property type="entry name" value="Sodium/glucose cotransporter"/>
    <property type="match status" value="1"/>
</dbReference>
<sequence length="467" mass="49989">MITEIHYVSTFITLFLVSYLGYYTAKNVKSSKDFAVGGRNLNGISVAGSIMATIVGGGSTIGAAQLAFQTGVNAMWFTLGSSIACVFLGMFVAGPLRRAEVDTVSQFLALTYGEYAAIAASSITSFAIFIHITGQVLSSVAIMTSMFQVTEAVAVIITVGLIISYIFFGGFMGTSKVGIVKAFLLYFTLMISGIICYKHFNGVSGLLSSFPKNPWLNLFSDGVGTAIAQGFSVVVGIVSTQTYLLAVFAGENEKESKKGVYISALLIPPIGLVSTLIGLYMRASHPNIIPKEALPSFILTYLDPWVGGIAIATMIISVIGTGAGLTLGISTMINRDIYVKCMHPEADDKKQLFVLRTCVCVISILTIIMVFTNMNSLILKWGFLSMALRGTTIFIPLLGALYFKGKVKKKAGVVAIVVAPILSVLWGIFGIRGINALYIGLISSVILLIGGSMFLKEEEKVKVKEIY</sequence>
<feature type="transmembrane region" description="Helical" evidence="8">
    <location>
        <begin position="152"/>
        <end position="171"/>
    </location>
</feature>
<dbReference type="GO" id="GO:0005886">
    <property type="term" value="C:plasma membrane"/>
    <property type="evidence" value="ECO:0007669"/>
    <property type="project" value="TreeGrafter"/>
</dbReference>
<evidence type="ECO:0000256" key="1">
    <source>
        <dbReference type="ARBA" id="ARBA00004141"/>
    </source>
</evidence>
<evidence type="ECO:0000256" key="7">
    <source>
        <dbReference type="RuleBase" id="RU362091"/>
    </source>
</evidence>
<evidence type="ECO:0000256" key="4">
    <source>
        <dbReference type="ARBA" id="ARBA00022692"/>
    </source>
</evidence>
<reference evidence="9 10" key="1">
    <citation type="submission" date="2019-03" db="EMBL/GenBank/DDBJ databases">
        <title>Genomic Encyclopedia of Type Strains, Phase IV (KMG-IV): sequencing the most valuable type-strain genomes for metagenomic binning, comparative biology and taxonomic classification.</title>
        <authorList>
            <person name="Goeker M."/>
        </authorList>
    </citation>
    <scope>NUCLEOTIDE SEQUENCE [LARGE SCALE GENOMIC DNA]</scope>
    <source>
        <strain evidence="9 10">DSM 102940</strain>
    </source>
</reference>
<dbReference type="Proteomes" id="UP000294919">
    <property type="component" value="Unassembled WGS sequence"/>
</dbReference>
<keyword evidence="6 8" id="KW-0472">Membrane</keyword>
<comment type="caution">
    <text evidence="9">The sequence shown here is derived from an EMBL/GenBank/DDBJ whole genome shotgun (WGS) entry which is preliminary data.</text>
</comment>
<keyword evidence="4 8" id="KW-0812">Transmembrane</keyword>
<feature type="transmembrane region" description="Helical" evidence="8">
    <location>
        <begin position="305"/>
        <end position="333"/>
    </location>
</feature>
<feature type="transmembrane region" description="Helical" evidence="8">
    <location>
        <begin position="378"/>
        <end position="399"/>
    </location>
</feature>
<dbReference type="OrthoDB" id="9781232at2"/>
<comment type="similarity">
    <text evidence="2 7">Belongs to the sodium:solute symporter (SSF) (TC 2.A.21) family.</text>
</comment>
<name>A0A4R2KKA6_9FIRM</name>
<dbReference type="CDD" id="cd10322">
    <property type="entry name" value="SLC5sbd"/>
    <property type="match status" value="1"/>
</dbReference>
<evidence type="ECO:0000256" key="8">
    <source>
        <dbReference type="SAM" id="Phobius"/>
    </source>
</evidence>
<feature type="transmembrane region" description="Helical" evidence="8">
    <location>
        <begin position="46"/>
        <end position="68"/>
    </location>
</feature>
<dbReference type="InterPro" id="IPR001734">
    <property type="entry name" value="Na/solute_symporter"/>
</dbReference>
<keyword evidence="5 8" id="KW-1133">Transmembrane helix</keyword>
<evidence type="ECO:0000256" key="3">
    <source>
        <dbReference type="ARBA" id="ARBA00022448"/>
    </source>
</evidence>
<organism evidence="9 10">
    <name type="scientific">Marinisporobacter balticus</name>
    <dbReference type="NCBI Taxonomy" id="2018667"/>
    <lineage>
        <taxon>Bacteria</taxon>
        <taxon>Bacillati</taxon>
        <taxon>Bacillota</taxon>
        <taxon>Clostridia</taxon>
        <taxon>Peptostreptococcales</taxon>
        <taxon>Thermotaleaceae</taxon>
        <taxon>Marinisporobacter</taxon>
    </lineage>
</organism>
<evidence type="ECO:0000313" key="9">
    <source>
        <dbReference type="EMBL" id="TCO74421.1"/>
    </source>
</evidence>
<feature type="transmembrane region" description="Helical" evidence="8">
    <location>
        <begin position="437"/>
        <end position="455"/>
    </location>
</feature>
<dbReference type="PANTHER" id="PTHR48086">
    <property type="entry name" value="SODIUM/PROLINE SYMPORTER-RELATED"/>
    <property type="match status" value="1"/>
</dbReference>
<feature type="transmembrane region" description="Helical" evidence="8">
    <location>
        <begin position="108"/>
        <end position="132"/>
    </location>
</feature>
<dbReference type="PANTHER" id="PTHR48086:SF7">
    <property type="entry name" value="SODIUM-SOLUTE SYMPORTER-RELATED"/>
    <property type="match status" value="1"/>
</dbReference>
<protein>
    <submittedName>
        <fullName evidence="9">SSS family solute:Na+ symporter</fullName>
    </submittedName>
</protein>
<dbReference type="RefSeq" id="WP_132245549.1">
    <property type="nucleotide sequence ID" value="NZ_SLWV01000013.1"/>
</dbReference>
<dbReference type="Pfam" id="PF00474">
    <property type="entry name" value="SSF"/>
    <property type="match status" value="1"/>
</dbReference>
<dbReference type="EMBL" id="SLWV01000013">
    <property type="protein sequence ID" value="TCO74421.1"/>
    <property type="molecule type" value="Genomic_DNA"/>
</dbReference>
<feature type="transmembrane region" description="Helical" evidence="8">
    <location>
        <begin position="260"/>
        <end position="281"/>
    </location>
</feature>
<evidence type="ECO:0000256" key="2">
    <source>
        <dbReference type="ARBA" id="ARBA00006434"/>
    </source>
</evidence>
<accession>A0A4R2KKA6</accession>
<feature type="transmembrane region" description="Helical" evidence="8">
    <location>
        <begin position="183"/>
        <end position="200"/>
    </location>
</feature>
<comment type="subcellular location">
    <subcellularLocation>
        <location evidence="1">Membrane</location>
        <topology evidence="1">Multi-pass membrane protein</topology>
    </subcellularLocation>
</comment>
<evidence type="ECO:0000313" key="10">
    <source>
        <dbReference type="Proteomes" id="UP000294919"/>
    </source>
</evidence>
<dbReference type="AlphaFoldDB" id="A0A4R2KKA6"/>
<dbReference type="GO" id="GO:0022857">
    <property type="term" value="F:transmembrane transporter activity"/>
    <property type="evidence" value="ECO:0007669"/>
    <property type="project" value="InterPro"/>
</dbReference>
<feature type="transmembrane region" description="Helical" evidence="8">
    <location>
        <begin position="6"/>
        <end position="25"/>
    </location>
</feature>
<feature type="transmembrane region" description="Helical" evidence="8">
    <location>
        <begin position="353"/>
        <end position="372"/>
    </location>
</feature>
<proteinExistence type="inferred from homology"/>
<keyword evidence="10" id="KW-1185">Reference proteome</keyword>
<dbReference type="InterPro" id="IPR050277">
    <property type="entry name" value="Sodium:Solute_Symporter"/>
</dbReference>
<evidence type="ECO:0000256" key="5">
    <source>
        <dbReference type="ARBA" id="ARBA00022989"/>
    </source>
</evidence>
<gene>
    <name evidence="9" type="ORF">EV214_11367</name>
</gene>
<feature type="transmembrane region" description="Helical" evidence="8">
    <location>
        <begin position="74"/>
        <end position="96"/>
    </location>
</feature>
<dbReference type="InterPro" id="IPR038377">
    <property type="entry name" value="Na/Glc_symporter_sf"/>
</dbReference>
<keyword evidence="3" id="KW-0813">Transport</keyword>
<feature type="transmembrane region" description="Helical" evidence="8">
    <location>
        <begin position="226"/>
        <end position="248"/>
    </location>
</feature>